<organism evidence="2 3">
    <name type="scientific">Microbacterium alkaliflavum</name>
    <dbReference type="NCBI Taxonomy" id="3248839"/>
    <lineage>
        <taxon>Bacteria</taxon>
        <taxon>Bacillati</taxon>
        <taxon>Actinomycetota</taxon>
        <taxon>Actinomycetes</taxon>
        <taxon>Micrococcales</taxon>
        <taxon>Microbacteriaceae</taxon>
        <taxon>Microbacterium</taxon>
    </lineage>
</organism>
<name>A0ABW7QDN6_9MICO</name>
<reference evidence="2 3" key="1">
    <citation type="submission" date="2024-09" db="EMBL/GenBank/DDBJ databases">
        <authorList>
            <person name="Pan X."/>
        </authorList>
    </citation>
    <scope>NUCLEOTIDE SEQUENCE [LARGE SCALE GENOMIC DNA]</scope>
    <source>
        <strain evidence="2 3">B2969</strain>
    </source>
</reference>
<feature type="region of interest" description="Disordered" evidence="1">
    <location>
        <begin position="250"/>
        <end position="269"/>
    </location>
</feature>
<evidence type="ECO:0000313" key="3">
    <source>
        <dbReference type="Proteomes" id="UP001610861"/>
    </source>
</evidence>
<evidence type="ECO:0000256" key="1">
    <source>
        <dbReference type="SAM" id="MobiDB-lite"/>
    </source>
</evidence>
<comment type="caution">
    <text evidence="2">The sequence shown here is derived from an EMBL/GenBank/DDBJ whole genome shotgun (WGS) entry which is preliminary data.</text>
</comment>
<dbReference type="EMBL" id="JBIQWL010000015">
    <property type="protein sequence ID" value="MFH8253016.1"/>
    <property type="molecule type" value="Genomic_DNA"/>
</dbReference>
<evidence type="ECO:0000313" key="2">
    <source>
        <dbReference type="EMBL" id="MFH8253016.1"/>
    </source>
</evidence>
<gene>
    <name evidence="2" type="ORF">ACH3VR_21800</name>
</gene>
<dbReference type="RefSeq" id="WP_397558444.1">
    <property type="nucleotide sequence ID" value="NZ_JBIQWL010000015.1"/>
</dbReference>
<dbReference type="Proteomes" id="UP001610861">
    <property type="component" value="Unassembled WGS sequence"/>
</dbReference>
<sequence>MDLVTASTAELYDRALGVAGRIAEWRPMLDAAVFSWWRPFPMPVYLFHDAIDPTLPSAPGTLARAATELAGRNGDFYGDWIDVEGRPAAYEGPDPLLFPYIVPPYLDRNAHVEWRRWLPHILTAMELSQLPRHVPNPDQRIRLSVITGAQPLPQKYLERALPIELKTNEWPRELRVATPSAAAARRELGRRIGRWIWVERESVYFQSLDALTLTPVDALSVGREILARFLSVEGVQTEIPWPARSVHMVPASEATSTKSTKSRRRPPAAVDASLGTFTRDLMIDAIATGRVRLSHQSGPELAHLPVLGRVHDDAFYVVPKVAHGLVESSGLMSGSTLQIARSLNAAGWLHQPADGTWTIPRRVDDQLTRVWSLPIEILGSVHENEFAPTHYPAREYRTNVQVISDIRSVIRAALISGEAVLEAQPDEAEHHAVELGRVKGDRVFIIPSAARELLQRHQVRNVGPKTIGRALGQSGWIERPTGGAWTVFRRLDGKGMRVWNLPLSFLEAAGAEPSPQAV</sequence>
<accession>A0ABW7QDN6</accession>
<keyword evidence="3" id="KW-1185">Reference proteome</keyword>
<protein>
    <submittedName>
        <fullName evidence="2">Uncharacterized protein</fullName>
    </submittedName>
</protein>
<proteinExistence type="predicted"/>